<evidence type="ECO:0000256" key="2">
    <source>
        <dbReference type="ARBA" id="ARBA00022723"/>
    </source>
</evidence>
<organism evidence="7 8">
    <name type="scientific">Cucurbita argyrosperma subsp. sororia</name>
    <dbReference type="NCBI Taxonomy" id="37648"/>
    <lineage>
        <taxon>Eukaryota</taxon>
        <taxon>Viridiplantae</taxon>
        <taxon>Streptophyta</taxon>
        <taxon>Embryophyta</taxon>
        <taxon>Tracheophyta</taxon>
        <taxon>Spermatophyta</taxon>
        <taxon>Magnoliopsida</taxon>
        <taxon>eudicotyledons</taxon>
        <taxon>Gunneridae</taxon>
        <taxon>Pentapetalae</taxon>
        <taxon>rosids</taxon>
        <taxon>fabids</taxon>
        <taxon>Cucurbitales</taxon>
        <taxon>Cucurbitaceae</taxon>
        <taxon>Cucurbiteae</taxon>
        <taxon>Cucurbita</taxon>
    </lineage>
</organism>
<evidence type="ECO:0000313" key="8">
    <source>
        <dbReference type="Proteomes" id="UP000685013"/>
    </source>
</evidence>
<dbReference type="AlphaFoldDB" id="A0AAV6P486"/>
<keyword evidence="3" id="KW-0408">Iron</keyword>
<evidence type="ECO:0000259" key="6">
    <source>
        <dbReference type="Pfam" id="PF15628"/>
    </source>
</evidence>
<reference evidence="7 8" key="1">
    <citation type="journal article" date="2021" name="Hortic Res">
        <title>The domestication of Cucurbita argyrosperma as revealed by the genome of its wild relative.</title>
        <authorList>
            <person name="Barrera-Redondo J."/>
            <person name="Sanchez-de la Vega G."/>
            <person name="Aguirre-Liguori J.A."/>
            <person name="Castellanos-Morales G."/>
            <person name="Gutierrez-Guerrero Y.T."/>
            <person name="Aguirre-Dugua X."/>
            <person name="Aguirre-Planter E."/>
            <person name="Tenaillon M.I."/>
            <person name="Lira-Saade R."/>
            <person name="Eguiarte L.E."/>
        </authorList>
    </citation>
    <scope>NUCLEOTIDE SEQUENCE [LARGE SCALE GENOMIC DNA]</scope>
    <source>
        <strain evidence="7">JBR-2021</strain>
    </source>
</reference>
<dbReference type="GO" id="GO:0051536">
    <property type="term" value="F:iron-sulfur cluster binding"/>
    <property type="evidence" value="ECO:0007669"/>
    <property type="project" value="UniProtKB-KW"/>
</dbReference>
<dbReference type="GO" id="GO:0035514">
    <property type="term" value="F:DNA demethylase activity"/>
    <property type="evidence" value="ECO:0007669"/>
    <property type="project" value="InterPro"/>
</dbReference>
<dbReference type="GO" id="GO:0141166">
    <property type="term" value="P:chromosomal 5-methylcytosine DNA demethylation pathway"/>
    <property type="evidence" value="ECO:0007669"/>
    <property type="project" value="InterPro"/>
</dbReference>
<dbReference type="EMBL" id="JAGKQH010000002">
    <property type="protein sequence ID" value="KAG6606006.1"/>
    <property type="molecule type" value="Genomic_DNA"/>
</dbReference>
<evidence type="ECO:0000256" key="4">
    <source>
        <dbReference type="ARBA" id="ARBA00023014"/>
    </source>
</evidence>
<dbReference type="Proteomes" id="UP000685013">
    <property type="component" value="Chromosome 2"/>
</dbReference>
<proteinExistence type="predicted"/>
<feature type="non-terminal residue" evidence="7">
    <location>
        <position position="1"/>
    </location>
</feature>
<keyword evidence="8" id="KW-1185">Reference proteome</keyword>
<sequence length="122" mass="14316">MRGKFPLNGTYFQVNEVFADDESSKNPISVFREWIWDLPRRIVYFGTSTATIFRGLGIDDIQYCFQKDLADEFCRLCRFVGFICVRGFDRRTRTPKRLTERLHRQTNAAAKARANKNTNQKP</sequence>
<dbReference type="InterPro" id="IPR028925">
    <property type="entry name" value="RRM_DME"/>
</dbReference>
<keyword evidence="4" id="KW-0411">Iron-sulfur</keyword>
<accession>A0AAV6P486</accession>
<protein>
    <submittedName>
        <fullName evidence="7">Protein ROS1A</fullName>
    </submittedName>
</protein>
<dbReference type="PANTHER" id="PTHR46213">
    <property type="entry name" value="TRANSCRIPTIONAL ACTIVATOR DEMETER"/>
    <property type="match status" value="1"/>
</dbReference>
<dbReference type="PANTHER" id="PTHR46213:SF13">
    <property type="entry name" value="DEMETER-LIKE PROTEIN 2-RELATED"/>
    <property type="match status" value="1"/>
</dbReference>
<dbReference type="GO" id="GO:0019104">
    <property type="term" value="F:DNA N-glycosylase activity"/>
    <property type="evidence" value="ECO:0007669"/>
    <property type="project" value="InterPro"/>
</dbReference>
<evidence type="ECO:0000256" key="3">
    <source>
        <dbReference type="ARBA" id="ARBA00023004"/>
    </source>
</evidence>
<comment type="cofactor">
    <cofactor evidence="1">
        <name>[4Fe-4S] cluster</name>
        <dbReference type="ChEBI" id="CHEBI:49883"/>
    </cofactor>
</comment>
<feature type="region of interest" description="Disordered" evidence="5">
    <location>
        <begin position="96"/>
        <end position="122"/>
    </location>
</feature>
<dbReference type="Pfam" id="PF15628">
    <property type="entry name" value="RRM_DME"/>
    <property type="match status" value="1"/>
</dbReference>
<evidence type="ECO:0000256" key="1">
    <source>
        <dbReference type="ARBA" id="ARBA00001966"/>
    </source>
</evidence>
<evidence type="ECO:0000313" key="7">
    <source>
        <dbReference type="EMBL" id="KAG6606006.1"/>
    </source>
</evidence>
<dbReference type="InterPro" id="IPR044811">
    <property type="entry name" value="DME/ROS1"/>
</dbReference>
<dbReference type="GO" id="GO:0046872">
    <property type="term" value="F:metal ion binding"/>
    <property type="evidence" value="ECO:0007669"/>
    <property type="project" value="UniProtKB-KW"/>
</dbReference>
<feature type="compositionally biased region" description="Low complexity" evidence="5">
    <location>
        <begin position="105"/>
        <end position="122"/>
    </location>
</feature>
<evidence type="ECO:0000256" key="5">
    <source>
        <dbReference type="SAM" id="MobiDB-lite"/>
    </source>
</evidence>
<name>A0AAV6P486_9ROSI</name>
<gene>
    <name evidence="7" type="primary">ROS1A</name>
    <name evidence="7" type="ORF">SDJN03_03323</name>
</gene>
<feature type="domain" description="Demeter RRM-fold" evidence="6">
    <location>
        <begin position="1"/>
        <end position="104"/>
    </location>
</feature>
<keyword evidence="2" id="KW-0479">Metal-binding</keyword>
<comment type="caution">
    <text evidence="7">The sequence shown here is derived from an EMBL/GenBank/DDBJ whole genome shotgun (WGS) entry which is preliminary data.</text>
</comment>